<reference evidence="1 2" key="1">
    <citation type="journal article" date="2018" name="PLoS ONE">
        <title>The draft genome of Kipferlia bialata reveals reductive genome evolution in fornicate parasites.</title>
        <authorList>
            <person name="Tanifuji G."/>
            <person name="Takabayashi S."/>
            <person name="Kume K."/>
            <person name="Takagi M."/>
            <person name="Nakayama T."/>
            <person name="Kamikawa R."/>
            <person name="Inagaki Y."/>
            <person name="Hashimoto T."/>
        </authorList>
    </citation>
    <scope>NUCLEOTIDE SEQUENCE [LARGE SCALE GENOMIC DNA]</scope>
    <source>
        <strain evidence="1">NY0173</strain>
    </source>
</reference>
<dbReference type="Proteomes" id="UP000265618">
    <property type="component" value="Unassembled WGS sequence"/>
</dbReference>
<accession>A0A9K3CYP6</accession>
<organism evidence="1 2">
    <name type="scientific">Kipferlia bialata</name>
    <dbReference type="NCBI Taxonomy" id="797122"/>
    <lineage>
        <taxon>Eukaryota</taxon>
        <taxon>Metamonada</taxon>
        <taxon>Carpediemonas-like organisms</taxon>
        <taxon>Kipferlia</taxon>
    </lineage>
</organism>
<evidence type="ECO:0000313" key="2">
    <source>
        <dbReference type="Proteomes" id="UP000265618"/>
    </source>
</evidence>
<keyword evidence="2" id="KW-1185">Reference proteome</keyword>
<gene>
    <name evidence="1" type="ORF">KIPB_006346</name>
</gene>
<evidence type="ECO:0000313" key="1">
    <source>
        <dbReference type="EMBL" id="GIQ84786.1"/>
    </source>
</evidence>
<proteinExistence type="predicted"/>
<protein>
    <submittedName>
        <fullName evidence="1">Uncharacterized protein</fullName>
    </submittedName>
</protein>
<dbReference type="AlphaFoldDB" id="A0A9K3CYP6"/>
<comment type="caution">
    <text evidence="1">The sequence shown here is derived from an EMBL/GenBank/DDBJ whole genome shotgun (WGS) entry which is preliminary data.</text>
</comment>
<name>A0A9K3CYP6_9EUKA</name>
<sequence length="173" mass="18682">MPVSWYTECHAALPPITQAHLTRYVTQDFISGPDTATVGFKLARVGAYVVAYGGVEPVQGEGEGEGVIHLPSAGLWVYRIDSQEWKDSGRHIANAPAPRYIVSLTASPNLYMQQTVQATLYDTVNQEQNDGDPLPIECVDGCLPVTSMLNPNTALVVGGRDAVVVSIDKKLLE</sequence>
<dbReference type="EMBL" id="BDIP01001621">
    <property type="protein sequence ID" value="GIQ84786.1"/>
    <property type="molecule type" value="Genomic_DNA"/>
</dbReference>